<dbReference type="Proteomes" id="UP001293791">
    <property type="component" value="Unassembled WGS sequence"/>
</dbReference>
<gene>
    <name evidence="1" type="ORF">Cyrtocomes_00774</name>
</gene>
<dbReference type="EMBL" id="JARGYT010000044">
    <property type="protein sequence ID" value="MDZ5762394.1"/>
    <property type="molecule type" value="Genomic_DNA"/>
</dbReference>
<keyword evidence="2" id="KW-1185">Reference proteome</keyword>
<protein>
    <submittedName>
        <fullName evidence="1">Uncharacterized protein</fullName>
    </submittedName>
</protein>
<organism evidence="1 2">
    <name type="scientific">Candidatus Cyrtobacter comes</name>
    <dbReference type="NCBI Taxonomy" id="675776"/>
    <lineage>
        <taxon>Bacteria</taxon>
        <taxon>Pseudomonadati</taxon>
        <taxon>Pseudomonadota</taxon>
        <taxon>Alphaproteobacteria</taxon>
        <taxon>Rickettsiales</taxon>
        <taxon>Candidatus Midichloriaceae</taxon>
        <taxon>Candidatus Cyrtobacter</taxon>
    </lineage>
</organism>
<name>A0ABU5L8F3_9RICK</name>
<dbReference type="RefSeq" id="WP_322497864.1">
    <property type="nucleotide sequence ID" value="NZ_JARGYT010000044.1"/>
</dbReference>
<evidence type="ECO:0000313" key="2">
    <source>
        <dbReference type="Proteomes" id="UP001293791"/>
    </source>
</evidence>
<comment type="caution">
    <text evidence="1">The sequence shown here is derived from an EMBL/GenBank/DDBJ whole genome shotgun (WGS) entry which is preliminary data.</text>
</comment>
<proteinExistence type="predicted"/>
<accession>A0ABU5L8F3</accession>
<reference evidence="1 2" key="1">
    <citation type="submission" date="2023-02" db="EMBL/GenBank/DDBJ databases">
        <title>Host association and intracellularity evolved multiple times independently in the Rickettsiales.</title>
        <authorList>
            <person name="Castelli M."/>
            <person name="Nardi T."/>
            <person name="Gammuto L."/>
            <person name="Bellinzona G."/>
            <person name="Sabaneyeva E."/>
            <person name="Potekhin A."/>
            <person name="Serra V."/>
            <person name="Petroni G."/>
            <person name="Sassera D."/>
        </authorList>
    </citation>
    <scope>NUCLEOTIDE SEQUENCE [LARGE SCALE GENOMIC DNA]</scope>
    <source>
        <strain evidence="1 2">BOD18</strain>
    </source>
</reference>
<sequence>MPNVIAIKDLQYLGNFDYIMHPAVKSFLNESEFSSFQFGFLDGCRAVNNPLSSSTIVKCTIFRDEFVVSKSHVDLNGLVPIGKLHDCSASHAHLALNLSKMWNDVFFACGSGDVSCSQYYNYIDCNKYGNGAIDFGINGDFYRMRYSVFKEGMAYGNPDDNLPVISEAEKVLGDNVCVGIGKIPTRDHTKMPVCNSPQLTLHGYIVSDVWTKMHELMLYDEDHKSSEHRSSKLKAQKALKDSENNNDHFDIYHHLAPLFLGDNF</sequence>
<evidence type="ECO:0000313" key="1">
    <source>
        <dbReference type="EMBL" id="MDZ5762394.1"/>
    </source>
</evidence>